<proteinExistence type="predicted"/>
<accession>A0A0E9T274</accession>
<protein>
    <submittedName>
        <fullName evidence="1">Uncharacterized protein</fullName>
    </submittedName>
</protein>
<reference evidence="1" key="1">
    <citation type="submission" date="2014-11" db="EMBL/GenBank/DDBJ databases">
        <authorList>
            <person name="Amaro Gonzalez C."/>
        </authorList>
    </citation>
    <scope>NUCLEOTIDE SEQUENCE</scope>
</reference>
<dbReference type="AlphaFoldDB" id="A0A0E9T274"/>
<evidence type="ECO:0000313" key="1">
    <source>
        <dbReference type="EMBL" id="JAH47070.1"/>
    </source>
</evidence>
<reference evidence="1" key="2">
    <citation type="journal article" date="2015" name="Fish Shellfish Immunol.">
        <title>Early steps in the European eel (Anguilla anguilla)-Vibrio vulnificus interaction in the gills: Role of the RtxA13 toxin.</title>
        <authorList>
            <person name="Callol A."/>
            <person name="Pajuelo D."/>
            <person name="Ebbesson L."/>
            <person name="Teles M."/>
            <person name="MacKenzie S."/>
            <person name="Amaro C."/>
        </authorList>
    </citation>
    <scope>NUCLEOTIDE SEQUENCE</scope>
</reference>
<organism evidence="1">
    <name type="scientific">Anguilla anguilla</name>
    <name type="common">European freshwater eel</name>
    <name type="synonym">Muraena anguilla</name>
    <dbReference type="NCBI Taxonomy" id="7936"/>
    <lineage>
        <taxon>Eukaryota</taxon>
        <taxon>Metazoa</taxon>
        <taxon>Chordata</taxon>
        <taxon>Craniata</taxon>
        <taxon>Vertebrata</taxon>
        <taxon>Euteleostomi</taxon>
        <taxon>Actinopterygii</taxon>
        <taxon>Neopterygii</taxon>
        <taxon>Teleostei</taxon>
        <taxon>Anguilliformes</taxon>
        <taxon>Anguillidae</taxon>
        <taxon>Anguilla</taxon>
    </lineage>
</organism>
<sequence length="34" mass="3907">MLEVNLLAPCFYEKNIFSDDLKSPYLGAVLLFEI</sequence>
<dbReference type="EMBL" id="GBXM01061507">
    <property type="protein sequence ID" value="JAH47070.1"/>
    <property type="molecule type" value="Transcribed_RNA"/>
</dbReference>
<name>A0A0E9T274_ANGAN</name>